<reference evidence="2 3" key="1">
    <citation type="submission" date="2024-04" db="EMBL/GenBank/DDBJ databases">
        <authorList>
            <person name="Rising A."/>
            <person name="Reimegard J."/>
            <person name="Sonavane S."/>
            <person name="Akerstrom W."/>
            <person name="Nylinder S."/>
            <person name="Hedman E."/>
            <person name="Kallberg Y."/>
        </authorList>
    </citation>
    <scope>NUCLEOTIDE SEQUENCE [LARGE SCALE GENOMIC DNA]</scope>
</reference>
<gene>
    <name evidence="2" type="ORF">LARSCL_LOCUS16366</name>
</gene>
<dbReference type="AlphaFoldDB" id="A0AAV2B1U6"/>
<evidence type="ECO:0000313" key="2">
    <source>
        <dbReference type="EMBL" id="CAL1290246.1"/>
    </source>
</evidence>
<accession>A0AAV2B1U6</accession>
<organism evidence="2 3">
    <name type="scientific">Larinioides sclopetarius</name>
    <dbReference type="NCBI Taxonomy" id="280406"/>
    <lineage>
        <taxon>Eukaryota</taxon>
        <taxon>Metazoa</taxon>
        <taxon>Ecdysozoa</taxon>
        <taxon>Arthropoda</taxon>
        <taxon>Chelicerata</taxon>
        <taxon>Arachnida</taxon>
        <taxon>Araneae</taxon>
        <taxon>Araneomorphae</taxon>
        <taxon>Entelegynae</taxon>
        <taxon>Araneoidea</taxon>
        <taxon>Araneidae</taxon>
        <taxon>Larinioides</taxon>
    </lineage>
</organism>
<keyword evidence="3" id="KW-1185">Reference proteome</keyword>
<name>A0AAV2B1U6_9ARAC</name>
<comment type="caution">
    <text evidence="2">The sequence shown here is derived from an EMBL/GenBank/DDBJ whole genome shotgun (WGS) entry which is preliminary data.</text>
</comment>
<evidence type="ECO:0000313" key="3">
    <source>
        <dbReference type="Proteomes" id="UP001497382"/>
    </source>
</evidence>
<evidence type="ECO:0000256" key="1">
    <source>
        <dbReference type="SAM" id="Phobius"/>
    </source>
</evidence>
<keyword evidence="1" id="KW-0472">Membrane</keyword>
<keyword evidence="1" id="KW-1133">Transmembrane helix</keyword>
<dbReference type="Proteomes" id="UP001497382">
    <property type="component" value="Unassembled WGS sequence"/>
</dbReference>
<dbReference type="EMBL" id="CAXIEN010000261">
    <property type="protein sequence ID" value="CAL1290246.1"/>
    <property type="molecule type" value="Genomic_DNA"/>
</dbReference>
<sequence length="111" mass="12616">MALAREDLSINLPFRSKYANDNHSNYFFSDDLTWSPVDLVSRPPDTTVLLLEKVSRMIHQGRVVNLGPWVVFVFCFTLAVYRRDFCARCSDTLTLGIHSSILIRKIPGGLV</sequence>
<proteinExistence type="predicted"/>
<keyword evidence="1" id="KW-0812">Transmembrane</keyword>
<protein>
    <submittedName>
        <fullName evidence="2">Uncharacterized protein</fullName>
    </submittedName>
</protein>
<feature type="transmembrane region" description="Helical" evidence="1">
    <location>
        <begin position="63"/>
        <end position="81"/>
    </location>
</feature>